<dbReference type="InterPro" id="IPR036388">
    <property type="entry name" value="WH-like_DNA-bd_sf"/>
</dbReference>
<dbReference type="PANTHER" id="PTHR44688">
    <property type="entry name" value="DNA-BINDING TRANSCRIPTIONAL ACTIVATOR DEVR_DOSR"/>
    <property type="match status" value="1"/>
</dbReference>
<dbReference type="Gene3D" id="1.10.10.10">
    <property type="entry name" value="Winged helix-like DNA-binding domain superfamily/Winged helix DNA-binding domain"/>
    <property type="match status" value="1"/>
</dbReference>
<dbReference type="InterPro" id="IPR000792">
    <property type="entry name" value="Tscrpt_reg_LuxR_C"/>
</dbReference>
<dbReference type="SMART" id="SM00421">
    <property type="entry name" value="HTH_LUXR"/>
    <property type="match status" value="1"/>
</dbReference>
<dbReference type="SUPFAM" id="SSF46894">
    <property type="entry name" value="C-terminal effector domain of the bipartite response regulators"/>
    <property type="match status" value="1"/>
</dbReference>
<proteinExistence type="predicted"/>
<evidence type="ECO:0000256" key="1">
    <source>
        <dbReference type="ARBA" id="ARBA00023015"/>
    </source>
</evidence>
<evidence type="ECO:0000256" key="2">
    <source>
        <dbReference type="ARBA" id="ARBA00023125"/>
    </source>
</evidence>
<dbReference type="EMBL" id="AM422469">
    <property type="protein sequence ID" value="CAM12356.1"/>
    <property type="molecule type" value="Genomic_DNA"/>
</dbReference>
<dbReference type="InterPro" id="IPR016032">
    <property type="entry name" value="Sig_transdc_resp-reg_C-effctor"/>
</dbReference>
<organism evidence="6">
    <name type="scientific">Burkholderia glumae</name>
    <name type="common">Pseudomonas glumae</name>
    <dbReference type="NCBI Taxonomy" id="337"/>
    <lineage>
        <taxon>Bacteria</taxon>
        <taxon>Pseudomonadati</taxon>
        <taxon>Pseudomonadota</taxon>
        <taxon>Betaproteobacteria</taxon>
        <taxon>Burkholderiales</taxon>
        <taxon>Burkholderiaceae</taxon>
        <taxon>Burkholderia</taxon>
    </lineage>
</organism>
<dbReference type="Pfam" id="PF00196">
    <property type="entry name" value="GerE"/>
    <property type="match status" value="1"/>
</dbReference>
<keyword evidence="2" id="KW-0238">DNA-binding</keyword>
<dbReference type="PROSITE" id="PS00622">
    <property type="entry name" value="HTH_LUXR_1"/>
    <property type="match status" value="1"/>
</dbReference>
<gene>
    <name evidence="6" type="primary">tofR</name>
</gene>
<dbReference type="PROSITE" id="PS50043">
    <property type="entry name" value="HTH_LUXR_2"/>
    <property type="match status" value="1"/>
</dbReference>
<evidence type="ECO:0000259" key="5">
    <source>
        <dbReference type="PROSITE" id="PS50043"/>
    </source>
</evidence>
<evidence type="ECO:0000256" key="3">
    <source>
        <dbReference type="ARBA" id="ARBA00023163"/>
    </source>
</evidence>
<dbReference type="Gene3D" id="3.30.450.80">
    <property type="entry name" value="Transcription factor LuxR-like, autoinducer-binding domain"/>
    <property type="match status" value="1"/>
</dbReference>
<feature type="domain" description="HTH luxR-type" evidence="5">
    <location>
        <begin position="169"/>
        <end position="234"/>
    </location>
</feature>
<reference evidence="6" key="1">
    <citation type="journal article" date="2007" name="Appl. Environ. Microbiol.">
        <title>Involvement of a quorum-sensing-regulated lipase secreted by a clinical isolate of Burkholderia glumae in severe disease symptoms in rice.</title>
        <authorList>
            <person name="Devescovi G."/>
            <person name="Bigirimana J."/>
            <person name="Degrassi G."/>
            <person name="Cabrio L."/>
            <person name="Lipuma J.J."/>
            <person name="Kim J."/>
            <person name="Hwang I."/>
            <person name="Venturi V."/>
        </authorList>
    </citation>
    <scope>NUCLEOTIDE SEQUENCE</scope>
    <source>
        <strain evidence="6">ATCC33617</strain>
    </source>
</reference>
<evidence type="ECO:0000256" key="4">
    <source>
        <dbReference type="SAM" id="MobiDB-lite"/>
    </source>
</evidence>
<sequence length="349" mass="38494">MELRWQDAYHQFNTAENEQQLFHQVSAYSKRLGFEYCCYGIRVPQPGSQPLVEIFDTYPPGWMAHYQARNYIEIDPTVRDGAASPNMIIWPDADAAEQPSLWRDARDFGMSVGVAQSSWAARGVFGLLTIARRSDRLTPAEINSLTLQANWLANLSHSLMGRFLVPKLSPAASISLTKREREVLSWTSEGRTASEIGEQLNISERTVTFHINNILAKLGAANKVQAVGRQGDRHGADPGAVGGPVRSGSTKRRRRAGAGFTARPARFSWARHSISGSASLAVQLTLEMLFSMLMRLAICSSFCWSFGCSFSVAVTLMRSGGASLSTSSLVRLWNDSGFAYIEFDSSVRT</sequence>
<dbReference type="GO" id="GO:0003677">
    <property type="term" value="F:DNA binding"/>
    <property type="evidence" value="ECO:0007669"/>
    <property type="project" value="UniProtKB-KW"/>
</dbReference>
<dbReference type="InterPro" id="IPR005143">
    <property type="entry name" value="TF_LuxR_autoind-bd_dom"/>
</dbReference>
<dbReference type="PRINTS" id="PR00038">
    <property type="entry name" value="HTHLUXR"/>
</dbReference>
<protein>
    <submittedName>
        <fullName evidence="6">Quorum sensing LuxR family sensor regulator</fullName>
    </submittedName>
</protein>
<dbReference type="PANTHER" id="PTHR44688:SF16">
    <property type="entry name" value="DNA-BINDING TRANSCRIPTIONAL ACTIVATOR DEVR_DOSR"/>
    <property type="match status" value="1"/>
</dbReference>
<dbReference type="SUPFAM" id="SSF75516">
    <property type="entry name" value="Pheromone-binding domain of LuxR-like quorum-sensing transcription factors"/>
    <property type="match status" value="1"/>
</dbReference>
<feature type="region of interest" description="Disordered" evidence="4">
    <location>
        <begin position="229"/>
        <end position="255"/>
    </location>
</feature>
<keyword evidence="3" id="KW-0804">Transcription</keyword>
<keyword evidence="1" id="KW-0805">Transcription regulation</keyword>
<dbReference type="InterPro" id="IPR036693">
    <property type="entry name" value="TF_LuxR_autoind-bd_dom_sf"/>
</dbReference>
<dbReference type="Pfam" id="PF03472">
    <property type="entry name" value="Autoind_bind"/>
    <property type="match status" value="1"/>
</dbReference>
<dbReference type="CDD" id="cd06170">
    <property type="entry name" value="LuxR_C_like"/>
    <property type="match status" value="1"/>
</dbReference>
<accession>A1KWS2</accession>
<dbReference type="AlphaFoldDB" id="A1KWS2"/>
<evidence type="ECO:0000313" key="6">
    <source>
        <dbReference type="EMBL" id="CAM12356.1"/>
    </source>
</evidence>
<dbReference type="GO" id="GO:0006355">
    <property type="term" value="P:regulation of DNA-templated transcription"/>
    <property type="evidence" value="ECO:0007669"/>
    <property type="project" value="InterPro"/>
</dbReference>
<name>A1KWS2_BURGL</name>